<keyword evidence="2" id="KW-1185">Reference proteome</keyword>
<dbReference type="AlphaFoldDB" id="A0A1Y2HSH4"/>
<dbReference type="OrthoDB" id="68020at2759"/>
<accession>A0A1Y2HSH4</accession>
<comment type="caution">
    <text evidence="1">The sequence shown here is derived from an EMBL/GenBank/DDBJ whole genome shotgun (WGS) entry which is preliminary data.</text>
</comment>
<organism evidence="1 2">
    <name type="scientific">Catenaria anguillulae PL171</name>
    <dbReference type="NCBI Taxonomy" id="765915"/>
    <lineage>
        <taxon>Eukaryota</taxon>
        <taxon>Fungi</taxon>
        <taxon>Fungi incertae sedis</taxon>
        <taxon>Blastocladiomycota</taxon>
        <taxon>Blastocladiomycetes</taxon>
        <taxon>Blastocladiales</taxon>
        <taxon>Catenariaceae</taxon>
        <taxon>Catenaria</taxon>
    </lineage>
</organism>
<name>A0A1Y2HSH4_9FUNG</name>
<dbReference type="EMBL" id="MCFL01000012">
    <property type="protein sequence ID" value="ORZ37556.1"/>
    <property type="molecule type" value="Genomic_DNA"/>
</dbReference>
<dbReference type="Proteomes" id="UP000193411">
    <property type="component" value="Unassembled WGS sequence"/>
</dbReference>
<reference evidence="1 2" key="1">
    <citation type="submission" date="2016-07" db="EMBL/GenBank/DDBJ databases">
        <title>Pervasive Adenine N6-methylation of Active Genes in Fungi.</title>
        <authorList>
            <consortium name="DOE Joint Genome Institute"/>
            <person name="Mondo S.J."/>
            <person name="Dannebaum R.O."/>
            <person name="Kuo R.C."/>
            <person name="Labutti K."/>
            <person name="Haridas S."/>
            <person name="Kuo A."/>
            <person name="Salamov A."/>
            <person name="Ahrendt S.R."/>
            <person name="Lipzen A."/>
            <person name="Sullivan W."/>
            <person name="Andreopoulos W.B."/>
            <person name="Clum A."/>
            <person name="Lindquist E."/>
            <person name="Daum C."/>
            <person name="Ramamoorthy G.K."/>
            <person name="Gryganskyi A."/>
            <person name="Culley D."/>
            <person name="Magnuson J.K."/>
            <person name="James T.Y."/>
            <person name="O'Malley M.A."/>
            <person name="Stajich J.E."/>
            <person name="Spatafora J.W."/>
            <person name="Visel A."/>
            <person name="Grigoriev I.V."/>
        </authorList>
    </citation>
    <scope>NUCLEOTIDE SEQUENCE [LARGE SCALE GENOMIC DNA]</scope>
    <source>
        <strain evidence="1 2">PL171</strain>
    </source>
</reference>
<evidence type="ECO:0000313" key="1">
    <source>
        <dbReference type="EMBL" id="ORZ37556.1"/>
    </source>
</evidence>
<sequence length="170" mass="19299">MLGQTDGNSLEPVPMVRVGLLEHVWVDPRDLTTMAEHCVRRATTSVAPMQQSDTLILADGETGVQEPDDDDVAMIHPTLRPWIVPRIWNNIHGHVVPAIWRSAMTCILAWLMKCPGARVSWLHDRLKLVFAKTEVIELVEQLEQRKAVVTQVVDGEMHVFLVEGFFYRIL</sequence>
<evidence type="ECO:0000313" key="2">
    <source>
        <dbReference type="Proteomes" id="UP000193411"/>
    </source>
</evidence>
<protein>
    <submittedName>
        <fullName evidence="1">Uncharacterized protein</fullName>
    </submittedName>
</protein>
<proteinExistence type="predicted"/>
<gene>
    <name evidence="1" type="ORF">BCR44DRAFT_35784</name>
</gene>